<evidence type="ECO:0000256" key="13">
    <source>
        <dbReference type="SAM" id="MobiDB-lite"/>
    </source>
</evidence>
<evidence type="ECO:0000313" key="17">
    <source>
        <dbReference type="Proteomes" id="UP000823775"/>
    </source>
</evidence>
<dbReference type="EC" id="2.3.2.31" evidence="5"/>
<evidence type="ECO:0000256" key="5">
    <source>
        <dbReference type="ARBA" id="ARBA00012251"/>
    </source>
</evidence>
<dbReference type="PROSITE" id="PS00518">
    <property type="entry name" value="ZF_RING_1"/>
    <property type="match status" value="1"/>
</dbReference>
<evidence type="ECO:0000256" key="9">
    <source>
        <dbReference type="ARBA" id="ARBA00022771"/>
    </source>
</evidence>
<comment type="cofactor">
    <cofactor evidence="2">
        <name>Zn(2+)</name>
        <dbReference type="ChEBI" id="CHEBI:29105"/>
    </cofactor>
</comment>
<dbReference type="InterPro" id="IPR002867">
    <property type="entry name" value="IBR_dom"/>
</dbReference>
<dbReference type="InterPro" id="IPR044066">
    <property type="entry name" value="TRIAD_supradom"/>
</dbReference>
<dbReference type="Gene3D" id="3.30.40.10">
    <property type="entry name" value="Zinc/RING finger domain, C3HC4 (zinc finger)"/>
    <property type="match status" value="1"/>
</dbReference>
<evidence type="ECO:0000256" key="2">
    <source>
        <dbReference type="ARBA" id="ARBA00001947"/>
    </source>
</evidence>
<keyword evidence="9 12" id="KW-0863">Zinc-finger</keyword>
<evidence type="ECO:0000256" key="7">
    <source>
        <dbReference type="ARBA" id="ARBA00022723"/>
    </source>
</evidence>
<reference evidence="16 17" key="1">
    <citation type="journal article" date="2021" name="BMC Genomics">
        <title>Datura genome reveals duplications of psychoactive alkaloid biosynthetic genes and high mutation rate following tissue culture.</title>
        <authorList>
            <person name="Rajewski A."/>
            <person name="Carter-House D."/>
            <person name="Stajich J."/>
            <person name="Litt A."/>
        </authorList>
    </citation>
    <scope>NUCLEOTIDE SEQUENCE [LARGE SCALE GENOMIC DNA]</scope>
    <source>
        <strain evidence="16">AR-01</strain>
    </source>
</reference>
<evidence type="ECO:0000256" key="1">
    <source>
        <dbReference type="ARBA" id="ARBA00001798"/>
    </source>
</evidence>
<keyword evidence="10" id="KW-0833">Ubl conjugation pathway</keyword>
<evidence type="ECO:0000256" key="11">
    <source>
        <dbReference type="ARBA" id="ARBA00022833"/>
    </source>
</evidence>
<dbReference type="SUPFAM" id="SSF57850">
    <property type="entry name" value="RING/U-box"/>
    <property type="match status" value="2"/>
</dbReference>
<comment type="function">
    <text evidence="3">Might act as an E3 ubiquitin-protein ligase, or as part of E3 complex, which accepts ubiquitin from specific E2 ubiquitin-conjugating enzymes and then transfers it to substrates.</text>
</comment>
<dbReference type="InterPro" id="IPR017907">
    <property type="entry name" value="Znf_RING_CS"/>
</dbReference>
<accession>A0ABS8SP62</accession>
<feature type="region of interest" description="Disordered" evidence="13">
    <location>
        <begin position="1"/>
        <end position="37"/>
    </location>
</feature>
<dbReference type="InterPro" id="IPR001841">
    <property type="entry name" value="Znf_RING"/>
</dbReference>
<dbReference type="SMART" id="SM00647">
    <property type="entry name" value="IBR"/>
    <property type="match status" value="1"/>
</dbReference>
<feature type="domain" description="RING-type" evidence="15">
    <location>
        <begin position="85"/>
        <end position="226"/>
    </location>
</feature>
<keyword evidence="11" id="KW-0862">Zinc</keyword>
<comment type="similarity">
    <text evidence="4">Belongs to the RBR family. Ariadne subfamily.</text>
</comment>
<evidence type="ECO:0000256" key="4">
    <source>
        <dbReference type="ARBA" id="ARBA00005884"/>
    </source>
</evidence>
<organism evidence="16 17">
    <name type="scientific">Datura stramonium</name>
    <name type="common">Jimsonweed</name>
    <name type="synonym">Common thornapple</name>
    <dbReference type="NCBI Taxonomy" id="4076"/>
    <lineage>
        <taxon>Eukaryota</taxon>
        <taxon>Viridiplantae</taxon>
        <taxon>Streptophyta</taxon>
        <taxon>Embryophyta</taxon>
        <taxon>Tracheophyta</taxon>
        <taxon>Spermatophyta</taxon>
        <taxon>Magnoliopsida</taxon>
        <taxon>eudicotyledons</taxon>
        <taxon>Gunneridae</taxon>
        <taxon>Pentapetalae</taxon>
        <taxon>asterids</taxon>
        <taxon>lamiids</taxon>
        <taxon>Solanales</taxon>
        <taxon>Solanaceae</taxon>
        <taxon>Solanoideae</taxon>
        <taxon>Datureae</taxon>
        <taxon>Datura</taxon>
    </lineage>
</organism>
<evidence type="ECO:0000256" key="3">
    <source>
        <dbReference type="ARBA" id="ARBA00003976"/>
    </source>
</evidence>
<evidence type="ECO:0000256" key="10">
    <source>
        <dbReference type="ARBA" id="ARBA00022786"/>
    </source>
</evidence>
<dbReference type="PROSITE" id="PS50089">
    <property type="entry name" value="ZF_RING_2"/>
    <property type="match status" value="1"/>
</dbReference>
<gene>
    <name evidence="16" type="primary">RNF31_2</name>
    <name evidence="16" type="ORF">HAX54_044001</name>
</gene>
<dbReference type="PROSITE" id="PS51873">
    <property type="entry name" value="TRIAD"/>
    <property type="match status" value="1"/>
</dbReference>
<dbReference type="Proteomes" id="UP000823775">
    <property type="component" value="Unassembled WGS sequence"/>
</dbReference>
<keyword evidence="8" id="KW-0677">Repeat</keyword>
<evidence type="ECO:0000259" key="14">
    <source>
        <dbReference type="PROSITE" id="PS50089"/>
    </source>
</evidence>
<keyword evidence="6" id="KW-0808">Transferase</keyword>
<dbReference type="PANTHER" id="PTHR11685">
    <property type="entry name" value="RBR FAMILY RING FINGER AND IBR DOMAIN-CONTAINING"/>
    <property type="match status" value="1"/>
</dbReference>
<evidence type="ECO:0000313" key="16">
    <source>
        <dbReference type="EMBL" id="MCD7460635.1"/>
    </source>
</evidence>
<protein>
    <recommendedName>
        <fullName evidence="5">RBR-type E3 ubiquitin transferase</fullName>
        <ecNumber evidence="5">2.3.2.31</ecNumber>
    </recommendedName>
</protein>
<proteinExistence type="inferred from homology"/>
<comment type="catalytic activity">
    <reaction evidence="1">
        <text>[E2 ubiquitin-conjugating enzyme]-S-ubiquitinyl-L-cysteine + [acceptor protein]-L-lysine = [E2 ubiquitin-conjugating enzyme]-L-cysteine + [acceptor protein]-N(6)-ubiquitinyl-L-lysine.</text>
        <dbReference type="EC" id="2.3.2.31"/>
    </reaction>
</comment>
<keyword evidence="7" id="KW-0479">Metal-binding</keyword>
<sequence>MSEFLQQPKRKMEKESSRRSKNFRSLQEGSGEIEMEETDIQLQQVLFNSGKKLESRSNEAAGKKVQETPYEISKMNNILQKGESSCAYCVICDDAKPPNMLKRGSSCLHYYCEECIRIYIGKKINENVYQVKCPVSNCKNFLDLISLMPMDFLVRADDAALETEVLASPQEIGCPFGDCTGKLVDDKKGFLIRACPQCWRIFCVVCREAWHVGMTCDAYRQMTFSD</sequence>
<evidence type="ECO:0000256" key="12">
    <source>
        <dbReference type="PROSITE-ProRule" id="PRU00175"/>
    </source>
</evidence>
<dbReference type="EMBL" id="JACEIK010000666">
    <property type="protein sequence ID" value="MCD7460635.1"/>
    <property type="molecule type" value="Genomic_DNA"/>
</dbReference>
<dbReference type="InterPro" id="IPR013083">
    <property type="entry name" value="Znf_RING/FYVE/PHD"/>
</dbReference>
<comment type="caution">
    <text evidence="16">The sequence shown here is derived from an EMBL/GenBank/DDBJ whole genome shotgun (WGS) entry which is preliminary data.</text>
</comment>
<evidence type="ECO:0000256" key="6">
    <source>
        <dbReference type="ARBA" id="ARBA00022679"/>
    </source>
</evidence>
<dbReference type="Pfam" id="PF01485">
    <property type="entry name" value="IBR"/>
    <property type="match status" value="1"/>
</dbReference>
<evidence type="ECO:0000256" key="8">
    <source>
        <dbReference type="ARBA" id="ARBA00022737"/>
    </source>
</evidence>
<name>A0ABS8SP62_DATST</name>
<dbReference type="InterPro" id="IPR031127">
    <property type="entry name" value="E3_UB_ligase_RBR"/>
</dbReference>
<evidence type="ECO:0000259" key="15">
    <source>
        <dbReference type="PROSITE" id="PS51873"/>
    </source>
</evidence>
<feature type="domain" description="RING-type" evidence="14">
    <location>
        <begin position="89"/>
        <end position="137"/>
    </location>
</feature>
<keyword evidence="17" id="KW-1185">Reference proteome</keyword>